<dbReference type="OrthoDB" id="270763at2759"/>
<gene>
    <name evidence="2" type="ORF">M408DRAFT_326889</name>
</gene>
<dbReference type="EMBL" id="KN824280">
    <property type="protein sequence ID" value="KIM32266.1"/>
    <property type="molecule type" value="Genomic_DNA"/>
</dbReference>
<name>A0A0C3BLD0_SERVB</name>
<feature type="region of interest" description="Disordered" evidence="1">
    <location>
        <begin position="1"/>
        <end position="20"/>
    </location>
</feature>
<accession>A0A0C3BLD0</accession>
<dbReference type="Proteomes" id="UP000054097">
    <property type="component" value="Unassembled WGS sequence"/>
</dbReference>
<reference evidence="2 3" key="1">
    <citation type="submission" date="2014-04" db="EMBL/GenBank/DDBJ databases">
        <authorList>
            <consortium name="DOE Joint Genome Institute"/>
            <person name="Kuo A."/>
            <person name="Zuccaro A."/>
            <person name="Kohler A."/>
            <person name="Nagy L.G."/>
            <person name="Floudas D."/>
            <person name="Copeland A."/>
            <person name="Barry K.W."/>
            <person name="Cichocki N."/>
            <person name="Veneault-Fourrey C."/>
            <person name="LaButti K."/>
            <person name="Lindquist E.A."/>
            <person name="Lipzen A."/>
            <person name="Lundell T."/>
            <person name="Morin E."/>
            <person name="Murat C."/>
            <person name="Sun H."/>
            <person name="Tunlid A."/>
            <person name="Henrissat B."/>
            <person name="Grigoriev I.V."/>
            <person name="Hibbett D.S."/>
            <person name="Martin F."/>
            <person name="Nordberg H.P."/>
            <person name="Cantor M.N."/>
            <person name="Hua S.X."/>
        </authorList>
    </citation>
    <scope>NUCLEOTIDE SEQUENCE [LARGE SCALE GENOMIC DNA]</scope>
    <source>
        <strain evidence="2 3">MAFF 305830</strain>
    </source>
</reference>
<keyword evidence="3" id="KW-1185">Reference proteome</keyword>
<evidence type="ECO:0000256" key="1">
    <source>
        <dbReference type="SAM" id="MobiDB-lite"/>
    </source>
</evidence>
<dbReference type="HOGENOM" id="CLU_624326_0_0_1"/>
<evidence type="ECO:0000313" key="3">
    <source>
        <dbReference type="Proteomes" id="UP000054097"/>
    </source>
</evidence>
<dbReference type="AlphaFoldDB" id="A0A0C3BLD0"/>
<proteinExistence type="predicted"/>
<organism evidence="2 3">
    <name type="scientific">Serendipita vermifera MAFF 305830</name>
    <dbReference type="NCBI Taxonomy" id="933852"/>
    <lineage>
        <taxon>Eukaryota</taxon>
        <taxon>Fungi</taxon>
        <taxon>Dikarya</taxon>
        <taxon>Basidiomycota</taxon>
        <taxon>Agaricomycotina</taxon>
        <taxon>Agaricomycetes</taxon>
        <taxon>Sebacinales</taxon>
        <taxon>Serendipitaceae</taxon>
        <taxon>Serendipita</taxon>
    </lineage>
</organism>
<sequence>MFSTLKAKSPKSDDIPSGDLGKATSTNLPVLHQDIVYHILEHAYFNSLLRPDYKQLCSYALVARAWRRPAQGLIFHEVFITTDAAYKALSSIFKGKKSEHTQKLASYVRVLNFWISKTDKATVAKWESRLAPTLNWFPSLYELRLSVDVLERLIPATMSALNNTPPIRALQIAMRSDRDGGQPTQSVLPFQILGVTAWKLEYLVMGWEMFRVTGYTEFPAVTHKLVEFRWSVDSPGPNAGVDDAITYVTGNSLKTLEVLHVPSGTHQVVSKVAPTLRSLKVTSRDGIPKKLKNLKELIIADSGTLPTDVEFYSALPPHIAHLGLLTSTPDYSSTRQTLAMGLDHKLPSKLQILSVYHVSTGHVLPIFKNEEFVLKGSGVLVRYYTGEWPAIVAMRSDLVKSAVYPRGVSIENMRLRIGGTGETKAPPVKSSIFSKIF</sequence>
<evidence type="ECO:0000313" key="2">
    <source>
        <dbReference type="EMBL" id="KIM32266.1"/>
    </source>
</evidence>
<reference evidence="3" key="2">
    <citation type="submission" date="2015-01" db="EMBL/GenBank/DDBJ databases">
        <title>Evolutionary Origins and Diversification of the Mycorrhizal Mutualists.</title>
        <authorList>
            <consortium name="DOE Joint Genome Institute"/>
            <consortium name="Mycorrhizal Genomics Consortium"/>
            <person name="Kohler A."/>
            <person name="Kuo A."/>
            <person name="Nagy L.G."/>
            <person name="Floudas D."/>
            <person name="Copeland A."/>
            <person name="Barry K.W."/>
            <person name="Cichocki N."/>
            <person name="Veneault-Fourrey C."/>
            <person name="LaButti K."/>
            <person name="Lindquist E.A."/>
            <person name="Lipzen A."/>
            <person name="Lundell T."/>
            <person name="Morin E."/>
            <person name="Murat C."/>
            <person name="Riley R."/>
            <person name="Ohm R."/>
            <person name="Sun H."/>
            <person name="Tunlid A."/>
            <person name="Henrissat B."/>
            <person name="Grigoriev I.V."/>
            <person name="Hibbett D.S."/>
            <person name="Martin F."/>
        </authorList>
    </citation>
    <scope>NUCLEOTIDE SEQUENCE [LARGE SCALE GENOMIC DNA]</scope>
    <source>
        <strain evidence="3">MAFF 305830</strain>
    </source>
</reference>
<protein>
    <submittedName>
        <fullName evidence="2">Uncharacterized protein</fullName>
    </submittedName>
</protein>